<dbReference type="Gene3D" id="3.30.1330.40">
    <property type="entry name" value="RutC-like"/>
    <property type="match status" value="1"/>
</dbReference>
<proteinExistence type="inferred from homology"/>
<evidence type="ECO:0000313" key="7">
    <source>
        <dbReference type="EMBL" id="KRP62295.1"/>
    </source>
</evidence>
<dbReference type="PROSITE" id="PS01039">
    <property type="entry name" value="SBP_BACTERIAL_3"/>
    <property type="match status" value="1"/>
</dbReference>
<dbReference type="InterPro" id="IPR035959">
    <property type="entry name" value="RutC-like_sf"/>
</dbReference>
<keyword evidence="10" id="KW-1185">Reference proteome</keyword>
<name>A0A0R2ZNC5_9PSED</name>
<evidence type="ECO:0000256" key="2">
    <source>
        <dbReference type="ARBA" id="ARBA00010333"/>
    </source>
</evidence>
<dbReference type="PANTHER" id="PTHR35936:SF13">
    <property type="entry name" value="HISTIDINE-BINDING PERIPLASMIC PROTEIN"/>
    <property type="match status" value="1"/>
</dbReference>
<reference evidence="7 9" key="1">
    <citation type="submission" date="2015-02" db="EMBL/GenBank/DDBJ databases">
        <title>Two Pseudomonas sp. nov. isolated from raw milk.</title>
        <authorList>
            <person name="Wenning M."/>
            <person name="von Neubeck M."/>
            <person name="Huptas C."/>
            <person name="Scherer S."/>
        </authorList>
    </citation>
    <scope>NUCLEOTIDE SEQUENCE [LARGE SCALE GENOMIC DNA]</scope>
    <source>
        <strain evidence="7 9">DSM 14937</strain>
    </source>
</reference>
<dbReference type="Gene3D" id="3.40.190.10">
    <property type="entry name" value="Periplasmic binding protein-like II"/>
    <property type="match status" value="2"/>
</dbReference>
<dbReference type="CDD" id="cd00448">
    <property type="entry name" value="YjgF_YER057c_UK114_family"/>
    <property type="match status" value="1"/>
</dbReference>
<sequence length="385" mass="41030">MTRRILALSLALFAGSGCAVPPPPAASWSEIRFGVEADVKPFEYRDERGELKGLDIELGNALCAELNARCVWVDQPYATNIAALQNGRFDAIMPMTPTPARRATLDFTDLLYPLESRLVARNGANLLPNAQSLKGKRVGVLAGTSREAFAKARWAPQGVVVRSFNLNGELIASLLKGELDATLQNTIEITEALLNTPQGAAFAFAGPGIVDEMLGGGVAIATRKTDPTLTAALNRALQRLIDSGKYAAITQSYLAPVATAPQQATMVHVAAGAGLPFSQTVQLGQTLYLSGVLGQDEGGKLVRGGIRAETAQALEILRNTLKSRGVGMDRVAKCTVILADINDFSAMNSVYMRYFPSDRLPARTTFAAGKLLDDARIEIECLAGL</sequence>
<evidence type="ECO:0000313" key="9">
    <source>
        <dbReference type="Proteomes" id="UP000052019"/>
    </source>
</evidence>
<dbReference type="PROSITE" id="PS51257">
    <property type="entry name" value="PROKAR_LIPOPROTEIN"/>
    <property type="match status" value="1"/>
</dbReference>
<dbReference type="EMBL" id="JYLK01000002">
    <property type="protein sequence ID" value="KRP62295.1"/>
    <property type="molecule type" value="Genomic_DNA"/>
</dbReference>
<dbReference type="InterPro" id="IPR018313">
    <property type="entry name" value="SBP_3_CS"/>
</dbReference>
<dbReference type="PATRIC" id="fig|200450.4.peg.2753"/>
<feature type="signal peptide" evidence="5">
    <location>
        <begin position="1"/>
        <end position="19"/>
    </location>
</feature>
<feature type="chain" id="PRO_5006430575" evidence="5">
    <location>
        <begin position="20"/>
        <end position="385"/>
    </location>
</feature>
<dbReference type="Proteomes" id="UP000183126">
    <property type="component" value="Chromosome I"/>
</dbReference>
<dbReference type="AlphaFoldDB" id="A0A0R2ZNC5"/>
<dbReference type="SUPFAM" id="SSF53850">
    <property type="entry name" value="Periplasmic binding protein-like II"/>
    <property type="match status" value="1"/>
</dbReference>
<dbReference type="Pfam" id="PF01042">
    <property type="entry name" value="Ribonuc_L-PSP"/>
    <property type="match status" value="1"/>
</dbReference>
<dbReference type="InterPro" id="IPR001638">
    <property type="entry name" value="Solute-binding_3/MltF_N"/>
</dbReference>
<dbReference type="Pfam" id="PF00497">
    <property type="entry name" value="SBP_bac_3"/>
    <property type="match status" value="1"/>
</dbReference>
<protein>
    <submittedName>
        <fullName evidence="7">Amino acid ABC transporter substrate-binding protein</fullName>
    </submittedName>
    <submittedName>
        <fullName evidence="8">Lysine/arginine/ornithine transport system substrate-binding protein</fullName>
    </submittedName>
</protein>
<comment type="subcellular location">
    <subcellularLocation>
        <location evidence="1">Cell envelope</location>
    </subcellularLocation>
</comment>
<evidence type="ECO:0000259" key="6">
    <source>
        <dbReference type="SMART" id="SM00062"/>
    </source>
</evidence>
<dbReference type="SMART" id="SM00062">
    <property type="entry name" value="PBPb"/>
    <property type="match status" value="1"/>
</dbReference>
<dbReference type="Proteomes" id="UP000052019">
    <property type="component" value="Unassembled WGS sequence"/>
</dbReference>
<gene>
    <name evidence="8" type="ORF">SAMN04490205_2333</name>
    <name evidence="7" type="ORF">TU79_03965</name>
</gene>
<dbReference type="EMBL" id="LT629760">
    <property type="protein sequence ID" value="SDS37909.1"/>
    <property type="molecule type" value="Genomic_DNA"/>
</dbReference>
<dbReference type="OrthoDB" id="9808943at2"/>
<dbReference type="SUPFAM" id="SSF55298">
    <property type="entry name" value="YjgF-like"/>
    <property type="match status" value="1"/>
</dbReference>
<accession>A0A0R2ZNC5</accession>
<evidence type="ECO:0000256" key="3">
    <source>
        <dbReference type="ARBA" id="ARBA00022729"/>
    </source>
</evidence>
<evidence type="ECO:0000313" key="10">
    <source>
        <dbReference type="Proteomes" id="UP000183126"/>
    </source>
</evidence>
<evidence type="ECO:0000256" key="4">
    <source>
        <dbReference type="RuleBase" id="RU003744"/>
    </source>
</evidence>
<comment type="similarity">
    <text evidence="2 4">Belongs to the bacterial solute-binding protein 3 family.</text>
</comment>
<dbReference type="InterPro" id="IPR006175">
    <property type="entry name" value="YjgF/YER057c/UK114"/>
</dbReference>
<dbReference type="PANTHER" id="PTHR35936">
    <property type="entry name" value="MEMBRANE-BOUND LYTIC MUREIN TRANSGLYCOSYLASE F"/>
    <property type="match status" value="1"/>
</dbReference>
<organism evidence="7 9">
    <name type="scientific">Pseudomonas trivialis</name>
    <dbReference type="NCBI Taxonomy" id="200450"/>
    <lineage>
        <taxon>Bacteria</taxon>
        <taxon>Pseudomonadati</taxon>
        <taxon>Pseudomonadota</taxon>
        <taxon>Gammaproteobacteria</taxon>
        <taxon>Pseudomonadales</taxon>
        <taxon>Pseudomonadaceae</taxon>
        <taxon>Pseudomonas</taxon>
    </lineage>
</organism>
<evidence type="ECO:0000256" key="5">
    <source>
        <dbReference type="SAM" id="SignalP"/>
    </source>
</evidence>
<evidence type="ECO:0000313" key="8">
    <source>
        <dbReference type="EMBL" id="SDS37909.1"/>
    </source>
</evidence>
<keyword evidence="3 5" id="KW-0732">Signal</keyword>
<reference evidence="8 10" key="2">
    <citation type="submission" date="2016-10" db="EMBL/GenBank/DDBJ databases">
        <authorList>
            <person name="Varghese N."/>
            <person name="Submissions S."/>
        </authorList>
    </citation>
    <scope>NUCLEOTIDE SEQUENCE [LARGE SCALE GENOMIC DNA]</scope>
    <source>
        <strain evidence="8 10">BS3111</strain>
    </source>
</reference>
<evidence type="ECO:0000256" key="1">
    <source>
        <dbReference type="ARBA" id="ARBA00004196"/>
    </source>
</evidence>
<feature type="domain" description="Solute-binding protein family 3/N-terminal" evidence="6">
    <location>
        <begin position="30"/>
        <end position="257"/>
    </location>
</feature>
<dbReference type="RefSeq" id="WP_057006821.1">
    <property type="nucleotide sequence ID" value="NZ_JYLK01000002.1"/>
</dbReference>
<dbReference type="GO" id="GO:0030313">
    <property type="term" value="C:cell envelope"/>
    <property type="evidence" value="ECO:0007669"/>
    <property type="project" value="UniProtKB-SubCell"/>
</dbReference>